<evidence type="ECO:0000256" key="1">
    <source>
        <dbReference type="SAM" id="Phobius"/>
    </source>
</evidence>
<dbReference type="PANTHER" id="PTHR10775:SF182">
    <property type="entry name" value="TRANSPOSON, EN_SPM-LIKE, TRANSPOSASE-ASSOCIATED DOMAIN PROTEIN-RELATED"/>
    <property type="match status" value="1"/>
</dbReference>
<sequence>MYLCFPVVIALFFNGLWTLVITGILLSLALGLGNRAKYEVTPKDTLFIWLVGGNLVLLSECLFNLRSVLLWTINDFPAYGNLSGCCVKGYKACPICGDKYKFYKTSVLREDIIDLCNMNEVKTFTLVAYMMYLYSSVIGSKENVQYVFVDPSLISSGNT</sequence>
<keyword evidence="1" id="KW-0472">Membrane</keyword>
<reference evidence="2" key="1">
    <citation type="submission" date="2023-03" db="UniProtKB">
        <authorList>
            <consortium name="EnsemblPlants"/>
        </authorList>
    </citation>
    <scope>IDENTIFICATION</scope>
</reference>
<evidence type="ECO:0000313" key="2">
    <source>
        <dbReference type="EnsemblPlants" id="MELO3C035383.2.1"/>
    </source>
</evidence>
<accession>A0A9I9ELI6</accession>
<keyword evidence="1" id="KW-1133">Transmembrane helix</keyword>
<feature type="transmembrane region" description="Helical" evidence="1">
    <location>
        <begin position="7"/>
        <end position="26"/>
    </location>
</feature>
<keyword evidence="1" id="KW-0812">Transmembrane</keyword>
<organism evidence="2">
    <name type="scientific">Cucumis melo</name>
    <name type="common">Muskmelon</name>
    <dbReference type="NCBI Taxonomy" id="3656"/>
    <lineage>
        <taxon>Eukaryota</taxon>
        <taxon>Viridiplantae</taxon>
        <taxon>Streptophyta</taxon>
        <taxon>Embryophyta</taxon>
        <taxon>Tracheophyta</taxon>
        <taxon>Spermatophyta</taxon>
        <taxon>Magnoliopsida</taxon>
        <taxon>eudicotyledons</taxon>
        <taxon>Gunneridae</taxon>
        <taxon>Pentapetalae</taxon>
        <taxon>rosids</taxon>
        <taxon>fabids</taxon>
        <taxon>Cucurbitales</taxon>
        <taxon>Cucurbitaceae</taxon>
        <taxon>Benincaseae</taxon>
        <taxon>Cucumis</taxon>
    </lineage>
</organism>
<dbReference type="Pfam" id="PF02992">
    <property type="entry name" value="Transposase_21"/>
    <property type="match status" value="1"/>
</dbReference>
<dbReference type="AlphaFoldDB" id="A0A9I9ELI6"/>
<proteinExistence type="predicted"/>
<dbReference type="PANTHER" id="PTHR10775">
    <property type="entry name" value="OS08G0208400 PROTEIN"/>
    <property type="match status" value="1"/>
</dbReference>
<name>A0A9I9ELI6_CUCME</name>
<protein>
    <submittedName>
        <fullName evidence="2">Uncharacterized protein</fullName>
    </submittedName>
</protein>
<dbReference type="InterPro" id="IPR004242">
    <property type="entry name" value="Transposase_21"/>
</dbReference>
<dbReference type="EnsemblPlants" id="MELO3C035383.2.1">
    <property type="protein sequence ID" value="MELO3C035383.2.1"/>
    <property type="gene ID" value="MELO3C035383.2"/>
</dbReference>
<feature type="transmembrane region" description="Helical" evidence="1">
    <location>
        <begin position="46"/>
        <end position="65"/>
    </location>
</feature>
<dbReference type="Gramene" id="MELO3C035383.2.1">
    <property type="protein sequence ID" value="MELO3C035383.2.1"/>
    <property type="gene ID" value="MELO3C035383.2"/>
</dbReference>